<dbReference type="GO" id="GO:0061599">
    <property type="term" value="F:molybdopterin molybdotransferase activity"/>
    <property type="evidence" value="ECO:0007669"/>
    <property type="project" value="UniProtKB-UniRule"/>
</dbReference>
<dbReference type="Pfam" id="PF03453">
    <property type="entry name" value="MoeA_N"/>
    <property type="match status" value="1"/>
</dbReference>
<keyword evidence="4" id="KW-0460">Magnesium</keyword>
<feature type="domain" description="MoaB/Mog" evidence="5">
    <location>
        <begin position="173"/>
        <end position="309"/>
    </location>
</feature>
<gene>
    <name evidence="6" type="ORF">DU473_00535</name>
</gene>
<dbReference type="InterPro" id="IPR036425">
    <property type="entry name" value="MoaB/Mog-like_dom_sf"/>
</dbReference>
<evidence type="ECO:0000256" key="1">
    <source>
        <dbReference type="ARBA" id="ARBA00002901"/>
    </source>
</evidence>
<dbReference type="Gene3D" id="2.40.340.10">
    <property type="entry name" value="MoeA, C-terminal, domain IV"/>
    <property type="match status" value="1"/>
</dbReference>
<keyword evidence="7" id="KW-1185">Reference proteome</keyword>
<keyword evidence="4" id="KW-0500">Molybdenum</keyword>
<dbReference type="OrthoDB" id="9804758at2"/>
<dbReference type="InterPro" id="IPR038987">
    <property type="entry name" value="MoeA-like"/>
</dbReference>
<dbReference type="AlphaFoldDB" id="A0A4Q9JXE5"/>
<dbReference type="GO" id="GO:0046872">
    <property type="term" value="F:metal ion binding"/>
    <property type="evidence" value="ECO:0007669"/>
    <property type="project" value="UniProtKB-UniRule"/>
</dbReference>
<dbReference type="UniPathway" id="UPA00344"/>
<dbReference type="Gene3D" id="3.90.105.10">
    <property type="entry name" value="Molybdopterin biosynthesis moea protein, domain 2"/>
    <property type="match status" value="1"/>
</dbReference>
<dbReference type="InterPro" id="IPR005110">
    <property type="entry name" value="MoeA_linker/N"/>
</dbReference>
<dbReference type="Gene3D" id="2.170.190.11">
    <property type="entry name" value="Molybdopterin biosynthesis moea protein, domain 3"/>
    <property type="match status" value="1"/>
</dbReference>
<evidence type="ECO:0000256" key="3">
    <source>
        <dbReference type="ARBA" id="ARBA00047317"/>
    </source>
</evidence>
<comment type="catalytic activity">
    <reaction evidence="3">
        <text>adenylyl-molybdopterin + molybdate = Mo-molybdopterin + AMP + H(+)</text>
        <dbReference type="Rhea" id="RHEA:35047"/>
        <dbReference type="ChEBI" id="CHEBI:15378"/>
        <dbReference type="ChEBI" id="CHEBI:36264"/>
        <dbReference type="ChEBI" id="CHEBI:62727"/>
        <dbReference type="ChEBI" id="CHEBI:71302"/>
        <dbReference type="ChEBI" id="CHEBI:456215"/>
        <dbReference type="EC" id="2.10.1.1"/>
    </reaction>
</comment>
<dbReference type="PANTHER" id="PTHR10192">
    <property type="entry name" value="MOLYBDOPTERIN BIOSYNTHESIS PROTEIN"/>
    <property type="match status" value="1"/>
</dbReference>
<dbReference type="EMBL" id="QPGR01000001">
    <property type="protein sequence ID" value="TBR82361.1"/>
    <property type="molecule type" value="Genomic_DNA"/>
</dbReference>
<comment type="function">
    <text evidence="1 4">Catalyzes the insertion of molybdate into adenylated molybdopterin with the concomitant release of AMP.</text>
</comment>
<dbReference type="SUPFAM" id="SSF63882">
    <property type="entry name" value="MoeA N-terminal region -like"/>
    <property type="match status" value="1"/>
</dbReference>
<comment type="caution">
    <text evidence="6">The sequence shown here is derived from an EMBL/GenBank/DDBJ whole genome shotgun (WGS) entry which is preliminary data.</text>
</comment>
<evidence type="ECO:0000256" key="4">
    <source>
        <dbReference type="RuleBase" id="RU365090"/>
    </source>
</evidence>
<dbReference type="SUPFAM" id="SSF53218">
    <property type="entry name" value="Molybdenum cofactor biosynthesis proteins"/>
    <property type="match status" value="1"/>
</dbReference>
<dbReference type="RefSeq" id="WP_131186354.1">
    <property type="nucleotide sequence ID" value="NZ_QPGR01000001.1"/>
</dbReference>
<comment type="cofactor">
    <cofactor evidence="4">
        <name>Mg(2+)</name>
        <dbReference type="ChEBI" id="CHEBI:18420"/>
    </cofactor>
</comment>
<evidence type="ECO:0000313" key="7">
    <source>
        <dbReference type="Proteomes" id="UP000292583"/>
    </source>
</evidence>
<dbReference type="EC" id="2.10.1.1" evidence="4"/>
<dbReference type="Pfam" id="PF00994">
    <property type="entry name" value="MoCF_biosynth"/>
    <property type="match status" value="1"/>
</dbReference>
<dbReference type="GO" id="GO:0005829">
    <property type="term" value="C:cytosol"/>
    <property type="evidence" value="ECO:0007669"/>
    <property type="project" value="TreeGrafter"/>
</dbReference>
<comment type="similarity">
    <text evidence="2 4">Belongs to the MoeA family.</text>
</comment>
<dbReference type="SMART" id="SM00852">
    <property type="entry name" value="MoCF_biosynth"/>
    <property type="match status" value="1"/>
</dbReference>
<dbReference type="PANTHER" id="PTHR10192:SF5">
    <property type="entry name" value="GEPHYRIN"/>
    <property type="match status" value="1"/>
</dbReference>
<dbReference type="GO" id="GO:0006777">
    <property type="term" value="P:Mo-molybdopterin cofactor biosynthetic process"/>
    <property type="evidence" value="ECO:0007669"/>
    <property type="project" value="UniProtKB-UniRule"/>
</dbReference>
<accession>A0A4Q9JXE5</accession>
<dbReference type="InterPro" id="IPR001453">
    <property type="entry name" value="MoaB/Mog_dom"/>
</dbReference>
<dbReference type="CDD" id="cd00887">
    <property type="entry name" value="MoeA"/>
    <property type="match status" value="1"/>
</dbReference>
<name>A0A4Q9JXE5_9BACT</name>
<dbReference type="Proteomes" id="UP000292583">
    <property type="component" value="Unassembled WGS sequence"/>
</dbReference>
<evidence type="ECO:0000313" key="6">
    <source>
        <dbReference type="EMBL" id="TBR82361.1"/>
    </source>
</evidence>
<dbReference type="SUPFAM" id="SSF63867">
    <property type="entry name" value="MoeA C-terminal domain-like"/>
    <property type="match status" value="1"/>
</dbReference>
<dbReference type="InterPro" id="IPR036688">
    <property type="entry name" value="MoeA_C_domain_IV_sf"/>
</dbReference>
<dbReference type="Gene3D" id="3.40.980.10">
    <property type="entry name" value="MoaB/Mog-like domain"/>
    <property type="match status" value="1"/>
</dbReference>
<keyword evidence="4" id="KW-0501">Molybdenum cofactor biosynthesis</keyword>
<evidence type="ECO:0000259" key="5">
    <source>
        <dbReference type="SMART" id="SM00852"/>
    </source>
</evidence>
<keyword evidence="4 6" id="KW-0808">Transferase</keyword>
<evidence type="ECO:0000256" key="2">
    <source>
        <dbReference type="ARBA" id="ARBA00010763"/>
    </source>
</evidence>
<keyword evidence="4" id="KW-0479">Metal-binding</keyword>
<reference evidence="6 7" key="1">
    <citation type="submission" date="2018-07" db="EMBL/GenBank/DDBJ databases">
        <title>Campylobacter zealandensis sp. nov., isolated from birds and water in New Zealand.</title>
        <authorList>
            <person name="Wilkinson D.A."/>
            <person name="Biggs P.J."/>
            <person name="French N.P."/>
            <person name="Midwinter A.C."/>
        </authorList>
    </citation>
    <scope>NUCLEOTIDE SEQUENCE [LARGE SCALE GENOMIC DNA]</scope>
    <source>
        <strain evidence="6 7">B423b</strain>
    </source>
</reference>
<organism evidence="6 7">
    <name type="scientific">Campylobacter novaezeelandiae</name>
    <dbReference type="NCBI Taxonomy" id="2267891"/>
    <lineage>
        <taxon>Bacteria</taxon>
        <taxon>Pseudomonadati</taxon>
        <taxon>Campylobacterota</taxon>
        <taxon>Epsilonproteobacteria</taxon>
        <taxon>Campylobacterales</taxon>
        <taxon>Campylobacteraceae</taxon>
        <taxon>Campylobacter</taxon>
    </lineage>
</organism>
<protein>
    <recommendedName>
        <fullName evidence="4">Molybdopterin molybdenumtransferase</fullName>
        <ecNumber evidence="4">2.10.1.1</ecNumber>
    </recommendedName>
</protein>
<comment type="pathway">
    <text evidence="4">Cofactor biosynthesis; molybdopterin biosynthesis.</text>
</comment>
<proteinExistence type="inferred from homology"/>
<dbReference type="InterPro" id="IPR036135">
    <property type="entry name" value="MoeA_linker/N_sf"/>
</dbReference>
<sequence length="389" mass="44228">MKNIFQTLEILEKNIKSINEFEIVSLENAKDRFLFEDIKSKKNLPSFDNAALDGYAFRFEDRFNALDIKGTILAGDRNDKFIKENECYKIMTGAKIPNNADTIIMLEDALVENNKLIINKDIKKYNAYRFKAEELKEGEIILKKGEKLNSAKITLLASQGIYKIKVFRKIKIGIFSSGNELKEPWQECDKDAIYNANALGVFSLLSSPSSEISYLGIIKDNFLDTKEALEFNDFDLLLTSGGASIGEADFMEKTLKELNFNPIFEGIKARPAKPSKLYCKNKNYILILPGNPMAAYLSCFIFALKIIHLFCSNFQSHLSIEAKMGKDLKLKSGRNNLILGNLEKNLFYPIDQNFGSGMITPLIKNNFLFISHEDQECIKQNEKVKIILL</sequence>